<dbReference type="InterPro" id="IPR000595">
    <property type="entry name" value="cNMP-bd_dom"/>
</dbReference>
<evidence type="ECO:0000259" key="4">
    <source>
        <dbReference type="PROSITE" id="PS50042"/>
    </source>
</evidence>
<keyword evidence="1" id="KW-0805">Transcription regulation</keyword>
<keyword evidence="2" id="KW-0238">DNA-binding</keyword>
<keyword evidence="3" id="KW-0804">Transcription</keyword>
<keyword evidence="6" id="KW-1185">Reference proteome</keyword>
<dbReference type="SUPFAM" id="SSF51206">
    <property type="entry name" value="cAMP-binding domain-like"/>
    <property type="match status" value="1"/>
</dbReference>
<dbReference type="CDD" id="cd00038">
    <property type="entry name" value="CAP_ED"/>
    <property type="match status" value="1"/>
</dbReference>
<gene>
    <name evidence="5" type="ORF">CATMQ487_00010</name>
</gene>
<dbReference type="RefSeq" id="WP_251971357.1">
    <property type="nucleotide sequence ID" value="NZ_AP025730.1"/>
</dbReference>
<feature type="domain" description="Cyclic nucleotide-binding" evidence="4">
    <location>
        <begin position="37"/>
        <end position="156"/>
    </location>
</feature>
<accession>A0ABN6PDD9</accession>
<dbReference type="InterPro" id="IPR036390">
    <property type="entry name" value="WH_DNA-bd_sf"/>
</dbReference>
<dbReference type="Pfam" id="PF13545">
    <property type="entry name" value="HTH_Crp_2"/>
    <property type="match status" value="1"/>
</dbReference>
<dbReference type="Gene3D" id="1.10.10.10">
    <property type="entry name" value="Winged helix-like DNA-binding domain superfamily/Winged helix DNA-binding domain"/>
    <property type="match status" value="1"/>
</dbReference>
<name>A0ABN6PDD9_9BURK</name>
<dbReference type="InterPro" id="IPR018490">
    <property type="entry name" value="cNMP-bd_dom_sf"/>
</dbReference>
<proteinExistence type="predicted"/>
<dbReference type="SUPFAM" id="SSF46785">
    <property type="entry name" value="Winged helix' DNA-binding domain"/>
    <property type="match status" value="1"/>
</dbReference>
<dbReference type="Gene3D" id="2.60.120.10">
    <property type="entry name" value="Jelly Rolls"/>
    <property type="match status" value="1"/>
</dbReference>
<dbReference type="PROSITE" id="PS50042">
    <property type="entry name" value="CNMP_BINDING_3"/>
    <property type="match status" value="1"/>
</dbReference>
<reference evidence="5" key="1">
    <citation type="submission" date="2022-04" db="EMBL/GenBank/DDBJ databases">
        <title>Whole genome sequence of Sphaerotilus sp. FB-5.</title>
        <authorList>
            <person name="Takeda M."/>
            <person name="Narihara S."/>
            <person name="Akimoto M."/>
            <person name="Akimoto R."/>
            <person name="Nishiyashiki S."/>
            <person name="Murakami T."/>
        </authorList>
    </citation>
    <scope>NUCLEOTIDE SEQUENCE</scope>
    <source>
        <strain evidence="5">FB-5</strain>
    </source>
</reference>
<dbReference type="Proteomes" id="UP001057498">
    <property type="component" value="Chromosome"/>
</dbReference>
<dbReference type="InterPro" id="IPR036388">
    <property type="entry name" value="WH-like_DNA-bd_sf"/>
</dbReference>
<evidence type="ECO:0000256" key="2">
    <source>
        <dbReference type="ARBA" id="ARBA00023125"/>
    </source>
</evidence>
<evidence type="ECO:0000256" key="1">
    <source>
        <dbReference type="ARBA" id="ARBA00023015"/>
    </source>
</evidence>
<organism evidence="5 6">
    <name type="scientific">Sphaerotilus microaerophilus</name>
    <dbReference type="NCBI Taxonomy" id="2914710"/>
    <lineage>
        <taxon>Bacteria</taxon>
        <taxon>Pseudomonadati</taxon>
        <taxon>Pseudomonadota</taxon>
        <taxon>Betaproteobacteria</taxon>
        <taxon>Burkholderiales</taxon>
        <taxon>Sphaerotilaceae</taxon>
        <taxon>Sphaerotilus</taxon>
    </lineage>
</organism>
<dbReference type="SMART" id="SM00100">
    <property type="entry name" value="cNMP"/>
    <property type="match status" value="1"/>
</dbReference>
<protein>
    <submittedName>
        <fullName evidence="5">Transcriptional regulator</fullName>
    </submittedName>
</protein>
<sequence length="252" mass="28031">MASTAPVIPLRPSKDPQSPYDPQALVCSECSIRQFALFGALTEAGLERIHYHIASLHLEPGQRLFAAEESGSAVFTVRRGVLRLERSSRAGERRILRLAGRTDLVGLEAVLGQTYAADAVACTEVEACRIPRVLIDELLPFHPGVARDLMKRWQRALDDSEEWLTELTRGSARHRMLRLLLKLSEYGEPNGLIWLPTRQEMGAMLALTFETASRLVSALRREAMLLPLDARSARVDMAKLLAALNAEQKLNP</sequence>
<evidence type="ECO:0000313" key="6">
    <source>
        <dbReference type="Proteomes" id="UP001057498"/>
    </source>
</evidence>
<dbReference type="InterPro" id="IPR014710">
    <property type="entry name" value="RmlC-like_jellyroll"/>
</dbReference>
<evidence type="ECO:0000313" key="5">
    <source>
        <dbReference type="EMBL" id="BDI03031.1"/>
    </source>
</evidence>
<dbReference type="EMBL" id="AP025730">
    <property type="protein sequence ID" value="BDI03031.1"/>
    <property type="molecule type" value="Genomic_DNA"/>
</dbReference>
<dbReference type="Pfam" id="PF00027">
    <property type="entry name" value="cNMP_binding"/>
    <property type="match status" value="1"/>
</dbReference>
<dbReference type="InterPro" id="IPR012318">
    <property type="entry name" value="HTH_CRP"/>
</dbReference>
<evidence type="ECO:0000256" key="3">
    <source>
        <dbReference type="ARBA" id="ARBA00023163"/>
    </source>
</evidence>